<dbReference type="EMBL" id="JADIND010000144">
    <property type="protein sequence ID" value="MBO8431041.1"/>
    <property type="molecule type" value="Genomic_DNA"/>
</dbReference>
<dbReference type="AlphaFoldDB" id="A0A9D9DR61"/>
<proteinExistence type="predicted"/>
<accession>A0A9D9DR61</accession>
<evidence type="ECO:0000313" key="1">
    <source>
        <dbReference type="EMBL" id="MBO8431041.1"/>
    </source>
</evidence>
<sequence length="164" mass="17716">MAFSLSRITSNIKNNYGKYLAKAAGAAAVGMVAYDAHILGKLNADIYADSKEAKRCSAAFNNTLYQTEPSLVQSKIKKKLFNWELENNIFRIWNSAMGYLSGLGQMLVSGVVPLGLGLTALLTPLKHGKICKGAGIALLAYGAVKTVRDIFGLGQKNPLNSRYK</sequence>
<reference evidence="1" key="1">
    <citation type="submission" date="2020-10" db="EMBL/GenBank/DDBJ databases">
        <authorList>
            <person name="Gilroy R."/>
        </authorList>
    </citation>
    <scope>NUCLEOTIDE SEQUENCE</scope>
    <source>
        <strain evidence="1">10192</strain>
    </source>
</reference>
<organism evidence="1 2">
    <name type="scientific">Candidatus Scatousia excrementipullorum</name>
    <dbReference type="NCBI Taxonomy" id="2840936"/>
    <lineage>
        <taxon>Bacteria</taxon>
        <taxon>Candidatus Scatousia</taxon>
    </lineage>
</organism>
<protein>
    <submittedName>
        <fullName evidence="1">Uncharacterized protein</fullName>
    </submittedName>
</protein>
<gene>
    <name evidence="1" type="ORF">IAC76_06595</name>
</gene>
<dbReference type="Proteomes" id="UP000823632">
    <property type="component" value="Unassembled WGS sequence"/>
</dbReference>
<evidence type="ECO:0000313" key="2">
    <source>
        <dbReference type="Proteomes" id="UP000823632"/>
    </source>
</evidence>
<comment type="caution">
    <text evidence="1">The sequence shown here is derived from an EMBL/GenBank/DDBJ whole genome shotgun (WGS) entry which is preliminary data.</text>
</comment>
<name>A0A9D9DR61_9BACT</name>
<reference evidence="1" key="2">
    <citation type="journal article" date="2021" name="PeerJ">
        <title>Extensive microbial diversity within the chicken gut microbiome revealed by metagenomics and culture.</title>
        <authorList>
            <person name="Gilroy R."/>
            <person name="Ravi A."/>
            <person name="Getino M."/>
            <person name="Pursley I."/>
            <person name="Horton D.L."/>
            <person name="Alikhan N.F."/>
            <person name="Baker D."/>
            <person name="Gharbi K."/>
            <person name="Hall N."/>
            <person name="Watson M."/>
            <person name="Adriaenssens E.M."/>
            <person name="Foster-Nyarko E."/>
            <person name="Jarju S."/>
            <person name="Secka A."/>
            <person name="Antonio M."/>
            <person name="Oren A."/>
            <person name="Chaudhuri R.R."/>
            <person name="La Ragione R."/>
            <person name="Hildebrand F."/>
            <person name="Pallen M.J."/>
        </authorList>
    </citation>
    <scope>NUCLEOTIDE SEQUENCE</scope>
    <source>
        <strain evidence="1">10192</strain>
    </source>
</reference>